<dbReference type="Gene3D" id="3.60.120.10">
    <property type="entry name" value="Anthranilate synthase"/>
    <property type="match status" value="1"/>
</dbReference>
<protein>
    <recommendedName>
        <fullName evidence="1">aminodeoxychorismate synthase</fullName>
        <ecNumber evidence="1">2.6.1.85</ecNumber>
    </recommendedName>
</protein>
<sequence>MELNCLALPYLDRKSLLQRFAPLSALPWAVLLDSAASAHPDSQYSIFSADPLVRLESRAGKVVRNDKVQDSLTPFAAIKQELAAWPEIKSDLPFATGALGAFAYDLGRSLEALPSLSDADIALPELALGFYDWAVISNHDTQETVLISLDDPALRLAWLERQIEAEAAPFKRTGPWQANMSRDQYGEKFQKVQHYLGSGDCYQINLAQRFSTPYEGDEWQAYLTLREQNAAPFSAFMRLDDGALLSISPERFLKVQGRQVQTKPIKGTRPRHSDPVQDAAEAAALKASPKDRAENVMIVDLLRNDLGRVAAPGSVAVPALFEIESFPAVHHLVSTVTCELAEGNSAVDLLAAAFPGGSITGAPKVRAMAIIEELEPQRRSFYCGSMGYLSANGNMDTSITIRTLVAWRQQLYCWAGGGLVADSNEQDEYQETLDKVSRILPLL</sequence>
<evidence type="ECO:0000313" key="5">
    <source>
        <dbReference type="EMBL" id="ROQ24908.1"/>
    </source>
</evidence>
<dbReference type="GO" id="GO:0000162">
    <property type="term" value="P:L-tryptophan biosynthetic process"/>
    <property type="evidence" value="ECO:0007669"/>
    <property type="project" value="TreeGrafter"/>
</dbReference>
<dbReference type="RefSeq" id="WP_123421807.1">
    <property type="nucleotide sequence ID" value="NZ_RJUL01000006.1"/>
</dbReference>
<feature type="domain" description="Anthranilate synthase component I N-terminal" evidence="4">
    <location>
        <begin position="17"/>
        <end position="145"/>
    </location>
</feature>
<dbReference type="InterPro" id="IPR015890">
    <property type="entry name" value="Chorismate_C"/>
</dbReference>
<evidence type="ECO:0000313" key="6">
    <source>
        <dbReference type="Proteomes" id="UP000268033"/>
    </source>
</evidence>
<keyword evidence="6" id="KW-1185">Reference proteome</keyword>
<evidence type="ECO:0000259" key="3">
    <source>
        <dbReference type="Pfam" id="PF00425"/>
    </source>
</evidence>
<evidence type="ECO:0000256" key="1">
    <source>
        <dbReference type="ARBA" id="ARBA00013139"/>
    </source>
</evidence>
<feature type="domain" description="Chorismate-utilising enzyme C-terminal" evidence="3">
    <location>
        <begin position="182"/>
        <end position="435"/>
    </location>
</feature>
<accession>A0A3N1PAW7</accession>
<dbReference type="STRING" id="584787.GCA_001247655_04048"/>
<dbReference type="NCBIfam" id="TIGR00553">
    <property type="entry name" value="pabB"/>
    <property type="match status" value="1"/>
</dbReference>
<dbReference type="InterPro" id="IPR005801">
    <property type="entry name" value="ADC_synthase"/>
</dbReference>
<gene>
    <name evidence="5" type="ORF">EDC28_106156</name>
</gene>
<dbReference type="Proteomes" id="UP000268033">
    <property type="component" value="Unassembled WGS sequence"/>
</dbReference>
<dbReference type="PANTHER" id="PTHR11236">
    <property type="entry name" value="AMINOBENZOATE/ANTHRANILATE SYNTHASE"/>
    <property type="match status" value="1"/>
</dbReference>
<dbReference type="SUPFAM" id="SSF56322">
    <property type="entry name" value="ADC synthase"/>
    <property type="match status" value="1"/>
</dbReference>
<evidence type="ECO:0000256" key="2">
    <source>
        <dbReference type="ARBA" id="ARBA00022679"/>
    </source>
</evidence>
<dbReference type="PRINTS" id="PR00095">
    <property type="entry name" value="ANTSNTHASEI"/>
</dbReference>
<dbReference type="GO" id="GO:0009396">
    <property type="term" value="P:folic acid-containing compound biosynthetic process"/>
    <property type="evidence" value="ECO:0007669"/>
    <property type="project" value="InterPro"/>
</dbReference>
<dbReference type="InterPro" id="IPR019999">
    <property type="entry name" value="Anth_synth_I-like"/>
</dbReference>
<dbReference type="InterPro" id="IPR005802">
    <property type="entry name" value="ADC_synth_comp_1"/>
</dbReference>
<dbReference type="EC" id="2.6.1.85" evidence="1"/>
<organism evidence="5 6">
    <name type="scientific">Gallaecimonas pentaromativorans</name>
    <dbReference type="NCBI Taxonomy" id="584787"/>
    <lineage>
        <taxon>Bacteria</taxon>
        <taxon>Pseudomonadati</taxon>
        <taxon>Pseudomonadota</taxon>
        <taxon>Gammaproteobacteria</taxon>
        <taxon>Enterobacterales</taxon>
        <taxon>Gallaecimonadaceae</taxon>
        <taxon>Gallaecimonas</taxon>
    </lineage>
</organism>
<dbReference type="AlphaFoldDB" id="A0A3N1PAW7"/>
<name>A0A3N1PAW7_9GAMM</name>
<dbReference type="InterPro" id="IPR006805">
    <property type="entry name" value="Anth_synth_I_N"/>
</dbReference>
<dbReference type="GO" id="GO:0046820">
    <property type="term" value="F:4-amino-4-deoxychorismate synthase activity"/>
    <property type="evidence" value="ECO:0007669"/>
    <property type="project" value="UniProtKB-EC"/>
</dbReference>
<dbReference type="Pfam" id="PF00425">
    <property type="entry name" value="Chorismate_bind"/>
    <property type="match status" value="1"/>
</dbReference>
<evidence type="ECO:0000259" key="4">
    <source>
        <dbReference type="Pfam" id="PF04715"/>
    </source>
</evidence>
<proteinExistence type="predicted"/>
<dbReference type="PANTHER" id="PTHR11236:SF50">
    <property type="entry name" value="AMINODEOXYCHORISMATE SYNTHASE COMPONENT 1"/>
    <property type="match status" value="1"/>
</dbReference>
<dbReference type="EMBL" id="RJUL01000006">
    <property type="protein sequence ID" value="ROQ24908.1"/>
    <property type="molecule type" value="Genomic_DNA"/>
</dbReference>
<keyword evidence="2" id="KW-0808">Transferase</keyword>
<reference evidence="5 6" key="1">
    <citation type="submission" date="2018-11" db="EMBL/GenBank/DDBJ databases">
        <title>Genomic Encyclopedia of Type Strains, Phase IV (KMG-IV): sequencing the most valuable type-strain genomes for metagenomic binning, comparative biology and taxonomic classification.</title>
        <authorList>
            <person name="Goeker M."/>
        </authorList>
    </citation>
    <scope>NUCLEOTIDE SEQUENCE [LARGE SCALE GENOMIC DNA]</scope>
    <source>
        <strain evidence="5 6">DSM 21945</strain>
    </source>
</reference>
<comment type="caution">
    <text evidence="5">The sequence shown here is derived from an EMBL/GenBank/DDBJ whole genome shotgun (WGS) entry which is preliminary data.</text>
</comment>
<dbReference type="Pfam" id="PF04715">
    <property type="entry name" value="Anth_synt_I_N"/>
    <property type="match status" value="1"/>
</dbReference>